<name>X1SDQ6_9ZZZZ</name>
<dbReference type="EMBL" id="BARW01004717">
    <property type="protein sequence ID" value="GAI65924.1"/>
    <property type="molecule type" value="Genomic_DNA"/>
</dbReference>
<protein>
    <submittedName>
        <fullName evidence="1">Uncharacterized protein</fullName>
    </submittedName>
</protein>
<accession>X1SDQ6</accession>
<sequence length="49" mass="5625">MMSKSTKTVHISDLLHDILRKKKYDSKKPIQTIVNEILEKELSGENNNG</sequence>
<dbReference type="AlphaFoldDB" id="X1SDQ6"/>
<gene>
    <name evidence="1" type="ORF">S12H4_10823</name>
</gene>
<organism evidence="1">
    <name type="scientific">marine sediment metagenome</name>
    <dbReference type="NCBI Taxonomy" id="412755"/>
    <lineage>
        <taxon>unclassified sequences</taxon>
        <taxon>metagenomes</taxon>
        <taxon>ecological metagenomes</taxon>
    </lineage>
</organism>
<proteinExistence type="predicted"/>
<comment type="caution">
    <text evidence="1">The sequence shown here is derived from an EMBL/GenBank/DDBJ whole genome shotgun (WGS) entry which is preliminary data.</text>
</comment>
<reference evidence="1" key="1">
    <citation type="journal article" date="2014" name="Front. Microbiol.">
        <title>High frequency of phylogenetically diverse reductive dehalogenase-homologous genes in deep subseafloor sedimentary metagenomes.</title>
        <authorList>
            <person name="Kawai M."/>
            <person name="Futagami T."/>
            <person name="Toyoda A."/>
            <person name="Takaki Y."/>
            <person name="Nishi S."/>
            <person name="Hori S."/>
            <person name="Arai W."/>
            <person name="Tsubouchi T."/>
            <person name="Morono Y."/>
            <person name="Uchiyama I."/>
            <person name="Ito T."/>
            <person name="Fujiyama A."/>
            <person name="Inagaki F."/>
            <person name="Takami H."/>
        </authorList>
    </citation>
    <scope>NUCLEOTIDE SEQUENCE</scope>
    <source>
        <strain evidence="1">Expedition CK06-06</strain>
    </source>
</reference>
<evidence type="ECO:0000313" key="1">
    <source>
        <dbReference type="EMBL" id="GAI65924.1"/>
    </source>
</evidence>